<dbReference type="PROSITE" id="PS00061">
    <property type="entry name" value="ADH_SHORT"/>
    <property type="match status" value="1"/>
</dbReference>
<dbReference type="InterPro" id="IPR002347">
    <property type="entry name" value="SDR_fam"/>
</dbReference>
<dbReference type="AlphaFoldDB" id="R4UNS8"/>
<accession>R4UNS8</accession>
<organism evidence="3">
    <name type="scientific">Coptotermes formosanus</name>
    <name type="common">Formosan subterranean termite</name>
    <dbReference type="NCBI Taxonomy" id="36987"/>
    <lineage>
        <taxon>Eukaryota</taxon>
        <taxon>Metazoa</taxon>
        <taxon>Ecdysozoa</taxon>
        <taxon>Arthropoda</taxon>
        <taxon>Hexapoda</taxon>
        <taxon>Insecta</taxon>
        <taxon>Pterygota</taxon>
        <taxon>Neoptera</taxon>
        <taxon>Polyneoptera</taxon>
        <taxon>Dictyoptera</taxon>
        <taxon>Blattodea</taxon>
        <taxon>Blattoidea</taxon>
        <taxon>Termitoidae</taxon>
        <taxon>Rhinotermitidae</taxon>
        <taxon>Coptotermes</taxon>
    </lineage>
</organism>
<dbReference type="GO" id="GO:0016491">
    <property type="term" value="F:oxidoreductase activity"/>
    <property type="evidence" value="ECO:0007669"/>
    <property type="project" value="UniProtKB-KW"/>
</dbReference>
<proteinExistence type="evidence at transcript level"/>
<keyword evidence="2" id="KW-0812">Transmembrane</keyword>
<dbReference type="EMBL" id="KC741006">
    <property type="protein sequence ID" value="AGM32830.1"/>
    <property type="molecule type" value="mRNA"/>
</dbReference>
<dbReference type="PANTHER" id="PTHR43313">
    <property type="entry name" value="SHORT-CHAIN DEHYDROGENASE/REDUCTASE FAMILY 9C"/>
    <property type="match status" value="1"/>
</dbReference>
<reference evidence="3" key="1">
    <citation type="submission" date="2013-03" db="EMBL/GenBank/DDBJ databases">
        <title>Immune-Related transcriptome of Coptotermes formosanus Shiraki workers: the defense mechanism.</title>
        <authorList>
            <person name="Hussain A."/>
            <person name="Li Y.F."/>
            <person name="Wen S.Y."/>
        </authorList>
    </citation>
    <scope>NUCLEOTIDE SEQUENCE</scope>
</reference>
<dbReference type="Pfam" id="PF00106">
    <property type="entry name" value="adh_short"/>
    <property type="match status" value="1"/>
</dbReference>
<dbReference type="PRINTS" id="PR00081">
    <property type="entry name" value="GDHRDH"/>
</dbReference>
<name>R4UNS8_COPFO</name>
<dbReference type="InterPro" id="IPR020904">
    <property type="entry name" value="Sc_DH/Rdtase_CS"/>
</dbReference>
<evidence type="ECO:0000313" key="3">
    <source>
        <dbReference type="EMBL" id="AGM32830.1"/>
    </source>
</evidence>
<feature type="transmembrane region" description="Helical" evidence="2">
    <location>
        <begin position="171"/>
        <end position="193"/>
    </location>
</feature>
<keyword evidence="1" id="KW-0560">Oxidoreductase</keyword>
<dbReference type="SUPFAM" id="SSF51735">
    <property type="entry name" value="NAD(P)-binding Rossmann-fold domains"/>
    <property type="match status" value="1"/>
</dbReference>
<dbReference type="PANTHER" id="PTHR43313:SF36">
    <property type="entry name" value="D-BETA-HYDROXYBUTYRATE DEHYDROGENASE, MITOCHONDRIAL"/>
    <property type="match status" value="1"/>
</dbReference>
<keyword evidence="2" id="KW-1133">Transmembrane helix</keyword>
<keyword evidence="2" id="KW-0472">Membrane</keyword>
<protein>
    <submittedName>
        <fullName evidence="3">Rossmann-fold NAD(P)(+)-binding protein</fullName>
    </submittedName>
</protein>
<evidence type="ECO:0000256" key="2">
    <source>
        <dbReference type="SAM" id="Phobius"/>
    </source>
</evidence>
<dbReference type="InterPro" id="IPR036291">
    <property type="entry name" value="NAD(P)-bd_dom_sf"/>
</dbReference>
<dbReference type="Gene3D" id="3.40.50.720">
    <property type="entry name" value="NAD(P)-binding Rossmann-like Domain"/>
    <property type="match status" value="1"/>
</dbReference>
<dbReference type="GO" id="GO:0008202">
    <property type="term" value="P:steroid metabolic process"/>
    <property type="evidence" value="ECO:0007669"/>
    <property type="project" value="TreeGrafter"/>
</dbReference>
<sequence>MEWMDTKTAKKIFEVNAIGPLTVTNAFLPLLRISSGRVVIVSSAAGRVSVPGMGAYCMTKHAATALADVLRCELRQWGITVHDIQPGFFRTNLTNPESKTQEMESAWFQLPEDIRALYGQKYFEKCQMIMRYLLEGVLMSKNTYKVVDNLQDAVVGKSPKNVYRPGLRSKLIHILVYLTAIDRLFVWIMLLTLKAEINEAKTKLTEDVTADKARRNND</sequence>
<evidence type="ECO:0000256" key="1">
    <source>
        <dbReference type="ARBA" id="ARBA00023002"/>
    </source>
</evidence>